<dbReference type="GO" id="GO:0000150">
    <property type="term" value="F:DNA strand exchange activity"/>
    <property type="evidence" value="ECO:0007669"/>
    <property type="project" value="InterPro"/>
</dbReference>
<evidence type="ECO:0000256" key="4">
    <source>
        <dbReference type="PROSITE-ProRule" id="PRU00335"/>
    </source>
</evidence>
<dbReference type="Pfam" id="PF02796">
    <property type="entry name" value="HTH_7"/>
    <property type="match status" value="1"/>
</dbReference>
<sequence>MIDDSRARILAVSLELFAERGHHAVTVREIADRVGLTKTAVLYHFPSKSDIVAALVEPLLTESEAVVAAAADLGDPGERAWAVVAGLLDVWLNHRTLLRIQMRDQSLAADERTFERLRDFAVSVHESIAGPGADLTARVRAAQVYAMLSDPVVLFGDQPADLLRAAILDGAERLLGRSGPVPAARPVAAPVPPRPARRGRPGVLSAEMIESARRMRDAGEGSVDEIAARFGVSRATLYRHLTESR</sequence>
<dbReference type="AlphaFoldDB" id="A0A7K0DSX0"/>
<organism evidence="6 7">
    <name type="scientific">Nocardia aurantia</name>
    <dbReference type="NCBI Taxonomy" id="2585199"/>
    <lineage>
        <taxon>Bacteria</taxon>
        <taxon>Bacillati</taxon>
        <taxon>Actinomycetota</taxon>
        <taxon>Actinomycetes</taxon>
        <taxon>Mycobacteriales</taxon>
        <taxon>Nocardiaceae</taxon>
        <taxon>Nocardia</taxon>
    </lineage>
</organism>
<feature type="DNA-binding region" description="H-T-H motif" evidence="4">
    <location>
        <begin position="26"/>
        <end position="45"/>
    </location>
</feature>
<proteinExistence type="predicted"/>
<dbReference type="InterPro" id="IPR006120">
    <property type="entry name" value="Resolvase_HTH_dom"/>
</dbReference>
<evidence type="ECO:0000256" key="2">
    <source>
        <dbReference type="ARBA" id="ARBA00023125"/>
    </source>
</evidence>
<dbReference type="GO" id="GO:0003700">
    <property type="term" value="F:DNA-binding transcription factor activity"/>
    <property type="evidence" value="ECO:0007669"/>
    <property type="project" value="TreeGrafter"/>
</dbReference>
<dbReference type="PANTHER" id="PTHR30055">
    <property type="entry name" value="HTH-TYPE TRANSCRIPTIONAL REGULATOR RUTR"/>
    <property type="match status" value="1"/>
</dbReference>
<dbReference type="PRINTS" id="PR00455">
    <property type="entry name" value="HTHTETR"/>
</dbReference>
<protein>
    <submittedName>
        <fullName evidence="6">Nucleoid occlusion factor SlmA</fullName>
    </submittedName>
</protein>
<dbReference type="PROSITE" id="PS50977">
    <property type="entry name" value="HTH_TETR_2"/>
    <property type="match status" value="1"/>
</dbReference>
<dbReference type="Gene3D" id="1.10.357.10">
    <property type="entry name" value="Tetracycline Repressor, domain 2"/>
    <property type="match status" value="1"/>
</dbReference>
<accession>A0A7K0DSX0</accession>
<dbReference type="RefSeq" id="WP_319943339.1">
    <property type="nucleotide sequence ID" value="NZ_WEGI01000009.1"/>
</dbReference>
<evidence type="ECO:0000313" key="7">
    <source>
        <dbReference type="Proteomes" id="UP000431401"/>
    </source>
</evidence>
<dbReference type="CDD" id="cd00569">
    <property type="entry name" value="HTH_Hin_like"/>
    <property type="match status" value="1"/>
</dbReference>
<dbReference type="Gene3D" id="1.10.10.60">
    <property type="entry name" value="Homeodomain-like"/>
    <property type="match status" value="1"/>
</dbReference>
<dbReference type="EMBL" id="WEGI01000009">
    <property type="protein sequence ID" value="MQY28851.1"/>
    <property type="molecule type" value="Genomic_DNA"/>
</dbReference>
<reference evidence="6 7" key="1">
    <citation type="submission" date="2019-10" db="EMBL/GenBank/DDBJ databases">
        <title>Nocardia macrotermitis sp. nov. and Nocardia aurantia sp. nov., isolated from the gut of fungus growing-termite Macrotermes natalensis.</title>
        <authorList>
            <person name="Benndorf R."/>
            <person name="Schwitalla J."/>
            <person name="Martin K."/>
            <person name="De Beer W."/>
            <person name="Kaster A.-K."/>
            <person name="Vollmers J."/>
            <person name="Poulsen M."/>
            <person name="Beemelmanns C."/>
        </authorList>
    </citation>
    <scope>NUCLEOTIDE SEQUENCE [LARGE SCALE GENOMIC DNA]</scope>
    <source>
        <strain evidence="6 7">RB56</strain>
    </source>
</reference>
<evidence type="ECO:0000256" key="3">
    <source>
        <dbReference type="ARBA" id="ARBA00023163"/>
    </source>
</evidence>
<keyword evidence="7" id="KW-1185">Reference proteome</keyword>
<feature type="domain" description="HTH tetR-type" evidence="5">
    <location>
        <begin position="3"/>
        <end position="63"/>
    </location>
</feature>
<dbReference type="InterPro" id="IPR001647">
    <property type="entry name" value="HTH_TetR"/>
</dbReference>
<dbReference type="InterPro" id="IPR009057">
    <property type="entry name" value="Homeodomain-like_sf"/>
</dbReference>
<gene>
    <name evidence="6" type="primary">slmA_2</name>
    <name evidence="6" type="ORF">NRB56_44360</name>
</gene>
<evidence type="ECO:0000313" key="6">
    <source>
        <dbReference type="EMBL" id="MQY28851.1"/>
    </source>
</evidence>
<keyword evidence="1" id="KW-0805">Transcription regulation</keyword>
<keyword evidence="3" id="KW-0804">Transcription</keyword>
<dbReference type="Pfam" id="PF00440">
    <property type="entry name" value="TetR_N"/>
    <property type="match status" value="1"/>
</dbReference>
<dbReference type="SUPFAM" id="SSF46689">
    <property type="entry name" value="Homeodomain-like"/>
    <property type="match status" value="2"/>
</dbReference>
<dbReference type="GO" id="GO:0000976">
    <property type="term" value="F:transcription cis-regulatory region binding"/>
    <property type="evidence" value="ECO:0007669"/>
    <property type="project" value="TreeGrafter"/>
</dbReference>
<comment type="caution">
    <text evidence="6">The sequence shown here is derived from an EMBL/GenBank/DDBJ whole genome shotgun (WGS) entry which is preliminary data.</text>
</comment>
<evidence type="ECO:0000256" key="1">
    <source>
        <dbReference type="ARBA" id="ARBA00023015"/>
    </source>
</evidence>
<dbReference type="Proteomes" id="UP000431401">
    <property type="component" value="Unassembled WGS sequence"/>
</dbReference>
<name>A0A7K0DSX0_9NOCA</name>
<keyword evidence="2 4" id="KW-0238">DNA-binding</keyword>
<dbReference type="PANTHER" id="PTHR30055:SF234">
    <property type="entry name" value="HTH-TYPE TRANSCRIPTIONAL REGULATOR BETI"/>
    <property type="match status" value="1"/>
</dbReference>
<dbReference type="InterPro" id="IPR050109">
    <property type="entry name" value="HTH-type_TetR-like_transc_reg"/>
</dbReference>
<evidence type="ECO:0000259" key="5">
    <source>
        <dbReference type="PROSITE" id="PS50977"/>
    </source>
</evidence>